<dbReference type="Proteomes" id="UP001140453">
    <property type="component" value="Unassembled WGS sequence"/>
</dbReference>
<reference evidence="2" key="1">
    <citation type="submission" date="2022-10" db="EMBL/GenBank/DDBJ databases">
        <title>Tapping the CABI collections for fungal endophytes: first genome assemblies for Collariella, Neodidymelliopsis, Ascochyta clinopodiicola, Didymella pomorum, Didymosphaeria variabile, Neocosmospora piperis and Neocucurbitaria cava.</title>
        <authorList>
            <person name="Hill R."/>
        </authorList>
    </citation>
    <scope>NUCLEOTIDE SEQUENCE</scope>
    <source>
        <strain evidence="2">IMI 355082</strain>
    </source>
</reference>
<proteinExistence type="predicted"/>
<feature type="region of interest" description="Disordered" evidence="1">
    <location>
        <begin position="111"/>
        <end position="228"/>
    </location>
</feature>
<dbReference type="PANTHER" id="PTHR40422:SF1">
    <property type="entry name" value="TRANSLATION MACHINERY-ASSOCIATED PROTEIN 17"/>
    <property type="match status" value="1"/>
</dbReference>
<feature type="compositionally biased region" description="Low complexity" evidence="1">
    <location>
        <begin position="155"/>
        <end position="167"/>
    </location>
</feature>
<dbReference type="OrthoDB" id="548474at2759"/>
<organism evidence="2 3">
    <name type="scientific">Gnomoniopsis smithogilvyi</name>
    <dbReference type="NCBI Taxonomy" id="1191159"/>
    <lineage>
        <taxon>Eukaryota</taxon>
        <taxon>Fungi</taxon>
        <taxon>Dikarya</taxon>
        <taxon>Ascomycota</taxon>
        <taxon>Pezizomycotina</taxon>
        <taxon>Sordariomycetes</taxon>
        <taxon>Sordariomycetidae</taxon>
        <taxon>Diaporthales</taxon>
        <taxon>Gnomoniaceae</taxon>
        <taxon>Gnomoniopsis</taxon>
    </lineage>
</organism>
<evidence type="ECO:0000313" key="3">
    <source>
        <dbReference type="Proteomes" id="UP001140453"/>
    </source>
</evidence>
<evidence type="ECO:0000256" key="1">
    <source>
        <dbReference type="SAM" id="MobiDB-lite"/>
    </source>
</evidence>
<comment type="caution">
    <text evidence="2">The sequence shown here is derived from an EMBL/GenBank/DDBJ whole genome shotgun (WGS) entry which is preliminary data.</text>
</comment>
<dbReference type="PANTHER" id="PTHR40422">
    <property type="entry name" value="TRANSLATION MACHINERY-ASSOCIATED PROTEIN 17"/>
    <property type="match status" value="1"/>
</dbReference>
<dbReference type="InterPro" id="IPR038966">
    <property type="entry name" value="TMA17"/>
</dbReference>
<keyword evidence="3" id="KW-1185">Reference proteome</keyword>
<dbReference type="EMBL" id="JAPEVB010000001">
    <property type="protein sequence ID" value="KAJ4396928.1"/>
    <property type="molecule type" value="Genomic_DNA"/>
</dbReference>
<protein>
    <submittedName>
        <fullName evidence="2">Uncharacterized protein</fullName>
    </submittedName>
</protein>
<evidence type="ECO:0000313" key="2">
    <source>
        <dbReference type="EMBL" id="KAJ4396928.1"/>
    </source>
</evidence>
<feature type="compositionally biased region" description="Low complexity" evidence="1">
    <location>
        <begin position="205"/>
        <end position="214"/>
    </location>
</feature>
<dbReference type="GO" id="GO:0030674">
    <property type="term" value="F:protein-macromolecule adaptor activity"/>
    <property type="evidence" value="ECO:0007669"/>
    <property type="project" value="TreeGrafter"/>
</dbReference>
<gene>
    <name evidence="2" type="ORF">N0V93_001150</name>
</gene>
<accession>A0A9W8Z372</accession>
<sequence>MASQTTTDITTPISPARFAAALKDLSIASLHLKVLEIRNALLHLAHSNAQLQPFADGTETSLNLAPGEPDPDCVEAIRENEIVIERMRERIELVKAEVVARGVSWREFEEVDEVEDDEPGAGVGGSQVTGEEAGSRPLTNGLHGTRNDDEEEAEANNGTANTTTRGNPWTDGTFQVGTIRNGELHMDTEPPQRNGTRANGDSAVSTTTTTTTSTQPGAASSGGRLTDEELRRLLEVRLAEDANDDEDGGLHL</sequence>
<dbReference type="AlphaFoldDB" id="A0A9W8Z372"/>
<dbReference type="GO" id="GO:0070682">
    <property type="term" value="P:proteasome regulatory particle assembly"/>
    <property type="evidence" value="ECO:0007669"/>
    <property type="project" value="InterPro"/>
</dbReference>
<name>A0A9W8Z372_9PEZI</name>
<feature type="compositionally biased region" description="Polar residues" evidence="1">
    <location>
        <begin position="191"/>
        <end position="204"/>
    </location>
</feature>